<name>A0A2T4UKH2_9ACTN</name>
<evidence type="ECO:0000256" key="6">
    <source>
        <dbReference type="SAM" id="SignalP"/>
    </source>
</evidence>
<dbReference type="Gene3D" id="3.40.50.1980">
    <property type="entry name" value="Nitrogenase molybdenum iron protein domain"/>
    <property type="match status" value="2"/>
</dbReference>
<dbReference type="SUPFAM" id="SSF53807">
    <property type="entry name" value="Helical backbone' metal receptor"/>
    <property type="match status" value="1"/>
</dbReference>
<comment type="similarity">
    <text evidence="2">Belongs to the bacterial solute-binding protein 8 family.</text>
</comment>
<feature type="chain" id="PRO_5039112625" evidence="6">
    <location>
        <begin position="19"/>
        <end position="348"/>
    </location>
</feature>
<reference evidence="8 9" key="1">
    <citation type="submission" date="2018-03" db="EMBL/GenBank/DDBJ databases">
        <title>Aquarubrobacter algicola gen. nov., sp. nov., a novel actinobacterium isolated from shallow eutrophic lake during the end of cyanobacterial harmful algal blooms.</title>
        <authorList>
            <person name="Chun S.J."/>
        </authorList>
    </citation>
    <scope>NUCLEOTIDE SEQUENCE [LARGE SCALE GENOMIC DNA]</scope>
    <source>
        <strain evidence="8 9">Seoho-28</strain>
    </source>
</reference>
<evidence type="ECO:0000256" key="5">
    <source>
        <dbReference type="SAM" id="MobiDB-lite"/>
    </source>
</evidence>
<dbReference type="Proteomes" id="UP000240739">
    <property type="component" value="Unassembled WGS sequence"/>
</dbReference>
<dbReference type="GO" id="GO:1901678">
    <property type="term" value="P:iron coordination entity transport"/>
    <property type="evidence" value="ECO:0007669"/>
    <property type="project" value="UniProtKB-ARBA"/>
</dbReference>
<evidence type="ECO:0000313" key="8">
    <source>
        <dbReference type="EMBL" id="PTL59739.1"/>
    </source>
</evidence>
<accession>A0A2T4UKH2</accession>
<evidence type="ECO:0000256" key="2">
    <source>
        <dbReference type="ARBA" id="ARBA00008814"/>
    </source>
</evidence>
<evidence type="ECO:0000256" key="3">
    <source>
        <dbReference type="ARBA" id="ARBA00022448"/>
    </source>
</evidence>
<sequence length="348" mass="37510">MRLRLPIPLLAAAALALGACGSSEPDPEPTAATTPAAADRGTFPATVEHRYGTTTVPRRPQRIVSVGYTEQDTLLALGEVPVATTEWYGEQPYAVWPWARDELGDARPEVLSLGDGFELEKIAALRPDLIVGTNAGMKRSDYEKLSRIAPTVAAPKGSSDVFSPWDQQTVTIATALGRPAAGRAIVARIRGAFAAARRAHPEFAGRTVTFTQNAFYDGLIYTYPEGLNTEFLTDLGFRIAPAITRLREKAGEQVTLSPERVDLLEADALLFATEKPSDVAALDRVPTFRALDGVRENRAVFTDGTLAGAIYFTSPLSLPYVLERLVPQLGRALQGRAPHRVVTTGGSR</sequence>
<feature type="signal peptide" evidence="6">
    <location>
        <begin position="1"/>
        <end position="18"/>
    </location>
</feature>
<dbReference type="PROSITE" id="PS50983">
    <property type="entry name" value="FE_B12_PBP"/>
    <property type="match status" value="1"/>
</dbReference>
<proteinExistence type="inferred from homology"/>
<evidence type="ECO:0000313" key="9">
    <source>
        <dbReference type="Proteomes" id="UP000240739"/>
    </source>
</evidence>
<comment type="caution">
    <text evidence="8">The sequence shown here is derived from an EMBL/GenBank/DDBJ whole genome shotgun (WGS) entry which is preliminary data.</text>
</comment>
<comment type="subcellular location">
    <subcellularLocation>
        <location evidence="1">Cell envelope</location>
    </subcellularLocation>
</comment>
<organism evidence="8 9">
    <name type="scientific">Paraconexibacter algicola</name>
    <dbReference type="NCBI Taxonomy" id="2133960"/>
    <lineage>
        <taxon>Bacteria</taxon>
        <taxon>Bacillati</taxon>
        <taxon>Actinomycetota</taxon>
        <taxon>Thermoleophilia</taxon>
        <taxon>Solirubrobacterales</taxon>
        <taxon>Paraconexibacteraceae</taxon>
        <taxon>Paraconexibacter</taxon>
    </lineage>
</organism>
<feature type="region of interest" description="Disordered" evidence="5">
    <location>
        <begin position="21"/>
        <end position="41"/>
    </location>
</feature>
<protein>
    <submittedName>
        <fullName evidence="8">ABC transporter substrate-binding protein</fullName>
    </submittedName>
</protein>
<gene>
    <name evidence="8" type="ORF">C7Y72_08770</name>
</gene>
<dbReference type="PROSITE" id="PS51257">
    <property type="entry name" value="PROKAR_LIPOPROTEIN"/>
    <property type="match status" value="1"/>
</dbReference>
<dbReference type="PANTHER" id="PTHR30532">
    <property type="entry name" value="IRON III DICITRATE-BINDING PERIPLASMIC PROTEIN"/>
    <property type="match status" value="1"/>
</dbReference>
<keyword evidence="9" id="KW-1185">Reference proteome</keyword>
<evidence type="ECO:0000256" key="1">
    <source>
        <dbReference type="ARBA" id="ARBA00004196"/>
    </source>
</evidence>
<dbReference type="AlphaFoldDB" id="A0A2T4UKH2"/>
<feature type="compositionally biased region" description="Low complexity" evidence="5">
    <location>
        <begin position="29"/>
        <end position="39"/>
    </location>
</feature>
<feature type="domain" description="Fe/B12 periplasmic-binding" evidence="7">
    <location>
        <begin position="62"/>
        <end position="333"/>
    </location>
</feature>
<dbReference type="OrthoDB" id="1846031at2"/>
<dbReference type="Pfam" id="PF01497">
    <property type="entry name" value="Peripla_BP_2"/>
    <property type="match status" value="1"/>
</dbReference>
<dbReference type="InterPro" id="IPR051313">
    <property type="entry name" value="Bact_iron-sidero_bind"/>
</dbReference>
<dbReference type="InterPro" id="IPR002491">
    <property type="entry name" value="ABC_transptr_periplasmic_BD"/>
</dbReference>
<keyword evidence="4 6" id="KW-0732">Signal</keyword>
<evidence type="ECO:0000256" key="4">
    <source>
        <dbReference type="ARBA" id="ARBA00022729"/>
    </source>
</evidence>
<dbReference type="PANTHER" id="PTHR30532:SF24">
    <property type="entry name" value="FERRIC ENTEROBACTIN-BINDING PERIPLASMIC PROTEIN FEPB"/>
    <property type="match status" value="1"/>
</dbReference>
<dbReference type="EMBL" id="PYYB01000001">
    <property type="protein sequence ID" value="PTL59739.1"/>
    <property type="molecule type" value="Genomic_DNA"/>
</dbReference>
<dbReference type="GO" id="GO:0030288">
    <property type="term" value="C:outer membrane-bounded periplasmic space"/>
    <property type="evidence" value="ECO:0007669"/>
    <property type="project" value="TreeGrafter"/>
</dbReference>
<evidence type="ECO:0000259" key="7">
    <source>
        <dbReference type="PROSITE" id="PS50983"/>
    </source>
</evidence>
<keyword evidence="3" id="KW-0813">Transport</keyword>
<dbReference type="RefSeq" id="WP_107568383.1">
    <property type="nucleotide sequence ID" value="NZ_PYYB01000001.1"/>
</dbReference>